<gene>
    <name evidence="1" type="ORF">CSKR_105606</name>
</gene>
<dbReference type="Proteomes" id="UP000286415">
    <property type="component" value="Unassembled WGS sequence"/>
</dbReference>
<comment type="caution">
    <text evidence="1">The sequence shown here is derived from an EMBL/GenBank/DDBJ whole genome shotgun (WGS) entry which is preliminary data.</text>
</comment>
<proteinExistence type="predicted"/>
<organism evidence="1 2">
    <name type="scientific">Clonorchis sinensis</name>
    <name type="common">Chinese liver fluke</name>
    <dbReference type="NCBI Taxonomy" id="79923"/>
    <lineage>
        <taxon>Eukaryota</taxon>
        <taxon>Metazoa</taxon>
        <taxon>Spiralia</taxon>
        <taxon>Lophotrochozoa</taxon>
        <taxon>Platyhelminthes</taxon>
        <taxon>Trematoda</taxon>
        <taxon>Digenea</taxon>
        <taxon>Opisthorchiida</taxon>
        <taxon>Opisthorchiata</taxon>
        <taxon>Opisthorchiidae</taxon>
        <taxon>Clonorchis</taxon>
    </lineage>
</organism>
<reference evidence="1 2" key="2">
    <citation type="journal article" date="2021" name="Genomics">
        <title>High-quality reference genome for Clonorchis sinensis.</title>
        <authorList>
            <person name="Young N.D."/>
            <person name="Stroehlein A.J."/>
            <person name="Kinkar L."/>
            <person name="Wang T."/>
            <person name="Sohn W.M."/>
            <person name="Chang B.C.H."/>
            <person name="Kaur P."/>
            <person name="Weisz D."/>
            <person name="Dudchenko O."/>
            <person name="Aiden E.L."/>
            <person name="Korhonen P.K."/>
            <person name="Gasser R.B."/>
        </authorList>
    </citation>
    <scope>NUCLEOTIDE SEQUENCE [LARGE SCALE GENOMIC DNA]</scope>
    <source>
        <strain evidence="1">Cs-k2</strain>
    </source>
</reference>
<dbReference type="EMBL" id="NIRI02000042">
    <property type="protein sequence ID" value="KAG5451046.1"/>
    <property type="molecule type" value="Genomic_DNA"/>
</dbReference>
<evidence type="ECO:0000313" key="2">
    <source>
        <dbReference type="Proteomes" id="UP000286415"/>
    </source>
</evidence>
<reference evidence="1 2" key="1">
    <citation type="journal article" date="2018" name="Biotechnol. Adv.">
        <title>Improved genomic resources and new bioinformatic workflow for the carcinogenic parasite Clonorchis sinensis: Biotechnological implications.</title>
        <authorList>
            <person name="Wang D."/>
            <person name="Korhonen P.K."/>
            <person name="Gasser R.B."/>
            <person name="Young N.D."/>
        </authorList>
    </citation>
    <scope>NUCLEOTIDE SEQUENCE [LARGE SCALE GENOMIC DNA]</scope>
    <source>
        <strain evidence="1">Cs-k2</strain>
    </source>
</reference>
<keyword evidence="2" id="KW-1185">Reference proteome</keyword>
<protein>
    <submittedName>
        <fullName evidence="1">Uncharacterized protein</fullName>
    </submittedName>
</protein>
<dbReference type="OrthoDB" id="10435904at2759"/>
<evidence type="ECO:0000313" key="1">
    <source>
        <dbReference type="EMBL" id="KAG5451046.1"/>
    </source>
</evidence>
<dbReference type="InParanoid" id="A0A419PNN6"/>
<sequence length="100" mass="11429">MSPKKGETGRGLSKNFQQPYEKLRLTGAVYLLQIHPMRAQQLEHEAAWCSTFSCLKTSQTGDSAGFQNIRLMKTRELRLPDELQEGRNRSWAVEKFSATL</sequence>
<name>A0A419PNN6_CLOSI</name>
<accession>A0A419PNN6</accession>
<dbReference type="AlphaFoldDB" id="A0A419PNN6"/>